<dbReference type="Pfam" id="PF04338">
    <property type="entry name" value="DUF481"/>
    <property type="match status" value="1"/>
</dbReference>
<reference evidence="1" key="1">
    <citation type="journal article" date="2023" name="Comput. Struct. Biotechnol. J.">
        <title>Discovery of a novel marine Bacteroidetes with a rich repertoire of carbohydrate-active enzymes.</title>
        <authorList>
            <person name="Chen B."/>
            <person name="Liu G."/>
            <person name="Chen Q."/>
            <person name="Wang H."/>
            <person name="Liu L."/>
            <person name="Tang K."/>
        </authorList>
    </citation>
    <scope>NUCLEOTIDE SEQUENCE</scope>
    <source>
        <strain evidence="1">TK19036</strain>
    </source>
</reference>
<dbReference type="AlphaFoldDB" id="A0AA49GNG9"/>
<organism evidence="1">
    <name type="scientific">Roseihalotalea indica</name>
    <dbReference type="NCBI Taxonomy" id="2867963"/>
    <lineage>
        <taxon>Bacteria</taxon>
        <taxon>Pseudomonadati</taxon>
        <taxon>Bacteroidota</taxon>
        <taxon>Cytophagia</taxon>
        <taxon>Cytophagales</taxon>
        <taxon>Catalimonadaceae</taxon>
        <taxon>Roseihalotalea</taxon>
    </lineage>
</organism>
<name>A0AA49GNG9_9BACT</name>
<dbReference type="InterPro" id="IPR007433">
    <property type="entry name" value="DUF481"/>
</dbReference>
<sequence length="268" mass="30282">MRQFIGALLVLVGLIKINYCEAQILNVEKSRLSGDSANYFLGTIGLSFNANNQSLTDDGTEQSFVGLSANSDLAYFSTHHSFLLIGQLQYNATSEEPINSAGYGHFRVNWLRKNIISYETFAQIQYDQGRGLQTRQLAGGGVRFRVYREEKSSLWAGVGVMREREEWEFPGEEEGTLNVALWKSSNYVTSRLQLRDNISFSSIAYFQTGFDPDRDFFRHRVALDANILVNITSKLALQTSAGITYENRPIVPIPKFIYRVTNGIQISF</sequence>
<reference evidence="1" key="2">
    <citation type="journal article" date="2024" name="Antonie Van Leeuwenhoek">
        <title>Roseihalotalea indica gen. nov., sp. nov., a halophilic Bacteroidetes from mesopelagic Southwest Indian Ocean with higher carbohydrate metabolic potential.</title>
        <authorList>
            <person name="Chen B."/>
            <person name="Zhang M."/>
            <person name="Lin D."/>
            <person name="Ye J."/>
            <person name="Tang K."/>
        </authorList>
    </citation>
    <scope>NUCLEOTIDE SEQUENCE</scope>
    <source>
        <strain evidence="1">TK19036</strain>
    </source>
</reference>
<proteinExistence type="predicted"/>
<evidence type="ECO:0000313" key="1">
    <source>
        <dbReference type="EMBL" id="WKN38090.1"/>
    </source>
</evidence>
<accession>A0AA49GNG9</accession>
<gene>
    <name evidence="1" type="ORF">K4G66_05155</name>
</gene>
<dbReference type="EMBL" id="CP120682">
    <property type="protein sequence ID" value="WKN38090.1"/>
    <property type="molecule type" value="Genomic_DNA"/>
</dbReference>
<protein>
    <submittedName>
        <fullName evidence="1">DUF481 domain-containing protein</fullName>
    </submittedName>
</protein>